<keyword evidence="1" id="KW-0472">Membrane</keyword>
<accession>S2D0K3</accession>
<evidence type="ECO:0000313" key="2">
    <source>
        <dbReference type="EMBL" id="EOZ92414.1"/>
    </source>
</evidence>
<organism evidence="2 3">
    <name type="scientific">Indibacter alkaliphilus (strain CCUG 57479 / KCTC 22604 / LW1)</name>
    <dbReference type="NCBI Taxonomy" id="1189612"/>
    <lineage>
        <taxon>Bacteria</taxon>
        <taxon>Pseudomonadati</taxon>
        <taxon>Bacteroidota</taxon>
        <taxon>Cytophagia</taxon>
        <taxon>Cytophagales</taxon>
        <taxon>Cyclobacteriaceae</taxon>
    </lineage>
</organism>
<evidence type="ECO:0008006" key="4">
    <source>
        <dbReference type="Google" id="ProtNLM"/>
    </source>
</evidence>
<keyword evidence="1" id="KW-1133">Transmembrane helix</keyword>
<evidence type="ECO:0000256" key="1">
    <source>
        <dbReference type="SAM" id="Phobius"/>
    </source>
</evidence>
<comment type="caution">
    <text evidence="2">The sequence shown here is derived from an EMBL/GenBank/DDBJ whole genome shotgun (WGS) entry which is preliminary data.</text>
</comment>
<evidence type="ECO:0000313" key="3">
    <source>
        <dbReference type="Proteomes" id="UP000006073"/>
    </source>
</evidence>
<dbReference type="OrthoDB" id="1122768at2"/>
<sequence>MEEKLTVSDTVKKWGLIYGIVGLIYMLLSTMLDFATMGMMVQVISFLVLVGIAFTIYFLACKEYRDSNEGQISFGRAFGIIALVAVIGGVIRAIGIYAYIKFIDTGYMARVQEAQEEMRSRFGAPEVDTDDLPAFVKFFQTEEFLGIATFFNVMIGALIIGLIVAAMVQKKEDHSY</sequence>
<gene>
    <name evidence="2" type="ORF">A33Q_4507</name>
</gene>
<feature type="transmembrane region" description="Helical" evidence="1">
    <location>
        <begin position="38"/>
        <end position="60"/>
    </location>
</feature>
<dbReference type="Pfam" id="PF13858">
    <property type="entry name" value="DUF4199"/>
    <property type="match status" value="1"/>
</dbReference>
<feature type="transmembrane region" description="Helical" evidence="1">
    <location>
        <begin position="14"/>
        <end position="32"/>
    </location>
</feature>
<dbReference type="STRING" id="1189612.A33Q_4507"/>
<dbReference type="EMBL" id="ALWO02000052">
    <property type="protein sequence ID" value="EOZ92414.1"/>
    <property type="molecule type" value="Genomic_DNA"/>
</dbReference>
<dbReference type="InterPro" id="IPR025250">
    <property type="entry name" value="DUF4199"/>
</dbReference>
<keyword evidence="1" id="KW-0812">Transmembrane</keyword>
<name>S2D0K3_INDAL</name>
<keyword evidence="3" id="KW-1185">Reference proteome</keyword>
<dbReference type="RefSeq" id="WP_009032767.1">
    <property type="nucleotide sequence ID" value="NZ_ALWO02000052.1"/>
</dbReference>
<dbReference type="Proteomes" id="UP000006073">
    <property type="component" value="Unassembled WGS sequence"/>
</dbReference>
<dbReference type="AlphaFoldDB" id="S2D0K3"/>
<feature type="transmembrane region" description="Helical" evidence="1">
    <location>
        <begin position="144"/>
        <end position="168"/>
    </location>
</feature>
<feature type="transmembrane region" description="Helical" evidence="1">
    <location>
        <begin position="80"/>
        <end position="100"/>
    </location>
</feature>
<protein>
    <recommendedName>
        <fullName evidence="4">DUF4199 domain-containing protein</fullName>
    </recommendedName>
</protein>
<proteinExistence type="predicted"/>
<reference evidence="2 3" key="1">
    <citation type="journal article" date="2013" name="Genome Announc.">
        <title>Draft Genome Sequence of Indibacter alkaliphilus Strain LW1T, Isolated from Lonar Lake, a Haloalkaline Lake in the Buldana District of Maharashtra, India.</title>
        <authorList>
            <person name="Singh A."/>
            <person name="Kumar Jangir P."/>
            <person name="Sharma R."/>
            <person name="Singh A."/>
            <person name="Kumar Pinnaka A."/>
            <person name="Shivaji S."/>
        </authorList>
    </citation>
    <scope>NUCLEOTIDE SEQUENCE [LARGE SCALE GENOMIC DNA]</scope>
    <source>
        <strain evidence="3">CCUG 57479 / KCTC 22604 / LW1</strain>
    </source>
</reference>